<evidence type="ECO:0000313" key="2">
    <source>
        <dbReference type="Proteomes" id="UP001487740"/>
    </source>
</evidence>
<accession>A0AAW0SCX6</accession>
<keyword evidence="2" id="KW-1185">Reference proteome</keyword>
<proteinExistence type="predicted"/>
<evidence type="ECO:0000313" key="1">
    <source>
        <dbReference type="EMBL" id="KAK8372908.1"/>
    </source>
</evidence>
<dbReference type="AlphaFoldDB" id="A0AAW0SCX6"/>
<name>A0AAW0SCX6_SCYPA</name>
<comment type="caution">
    <text evidence="1">The sequence shown here is derived from an EMBL/GenBank/DDBJ whole genome shotgun (WGS) entry which is preliminary data.</text>
</comment>
<organism evidence="1 2">
    <name type="scientific">Scylla paramamosain</name>
    <name type="common">Mud crab</name>
    <dbReference type="NCBI Taxonomy" id="85552"/>
    <lineage>
        <taxon>Eukaryota</taxon>
        <taxon>Metazoa</taxon>
        <taxon>Ecdysozoa</taxon>
        <taxon>Arthropoda</taxon>
        <taxon>Crustacea</taxon>
        <taxon>Multicrustacea</taxon>
        <taxon>Malacostraca</taxon>
        <taxon>Eumalacostraca</taxon>
        <taxon>Eucarida</taxon>
        <taxon>Decapoda</taxon>
        <taxon>Pleocyemata</taxon>
        <taxon>Brachyura</taxon>
        <taxon>Eubrachyura</taxon>
        <taxon>Portunoidea</taxon>
        <taxon>Portunidae</taxon>
        <taxon>Portuninae</taxon>
        <taxon>Scylla</taxon>
    </lineage>
</organism>
<dbReference type="Proteomes" id="UP001487740">
    <property type="component" value="Unassembled WGS sequence"/>
</dbReference>
<reference evidence="1 2" key="1">
    <citation type="submission" date="2023-03" db="EMBL/GenBank/DDBJ databases">
        <title>High-quality genome of Scylla paramamosain provides insights in environmental adaptation.</title>
        <authorList>
            <person name="Zhang L."/>
        </authorList>
    </citation>
    <scope>NUCLEOTIDE SEQUENCE [LARGE SCALE GENOMIC DNA]</scope>
    <source>
        <strain evidence="1">LZ_2023a</strain>
        <tissue evidence="1">Muscle</tissue>
    </source>
</reference>
<gene>
    <name evidence="1" type="ORF">O3P69_015642</name>
</gene>
<sequence>MYRFKKCDDATQTDRQVWDKCWHTEGQEVKSHVLSCMGHQTGAYICESLQPTSYILPYSDILAVGGRSPRTLKRGLSHNCGCASSP</sequence>
<protein>
    <submittedName>
        <fullName evidence="1">Uncharacterized protein</fullName>
    </submittedName>
</protein>
<dbReference type="EMBL" id="JARAKH010001485">
    <property type="protein sequence ID" value="KAK8372908.1"/>
    <property type="molecule type" value="Genomic_DNA"/>
</dbReference>